<reference evidence="9" key="1">
    <citation type="submission" date="2015-09" db="EMBL/GenBank/DDBJ databases">
        <title>Draft Genome Sequences of Two Novel Amoeba-resistant Intranuclear Bacteria, Candidatus Berkiella cookevillensis and Candidatus Berkiella aquae.</title>
        <authorList>
            <person name="Mehari Y.T."/>
            <person name="Arivett B.A."/>
            <person name="Farone A.L."/>
            <person name="Gunderson J.H."/>
            <person name="Farone M.B."/>
        </authorList>
    </citation>
    <scope>NUCLEOTIDE SEQUENCE [LARGE SCALE GENOMIC DNA]</scope>
    <source>
        <strain evidence="9">HT99</strain>
    </source>
</reference>
<evidence type="ECO:0000256" key="5">
    <source>
        <dbReference type="ARBA" id="ARBA00022989"/>
    </source>
</evidence>
<dbReference type="PANTHER" id="PTHR23513">
    <property type="entry name" value="INTEGRAL MEMBRANE EFFLUX PROTEIN-RELATED"/>
    <property type="match status" value="1"/>
</dbReference>
<keyword evidence="3" id="KW-1003">Cell membrane</keyword>
<feature type="transmembrane region" description="Helical" evidence="7">
    <location>
        <begin position="297"/>
        <end position="312"/>
    </location>
</feature>
<dbReference type="AlphaFoldDB" id="A0A0Q9YLH2"/>
<dbReference type="InterPro" id="IPR010290">
    <property type="entry name" value="TM_effector"/>
</dbReference>
<keyword evidence="11" id="KW-1185">Reference proteome</keyword>
<dbReference type="GO" id="GO:0022857">
    <property type="term" value="F:transmembrane transporter activity"/>
    <property type="evidence" value="ECO:0007669"/>
    <property type="project" value="InterPro"/>
</dbReference>
<dbReference type="Proteomes" id="UP000051497">
    <property type="component" value="Unassembled WGS sequence"/>
</dbReference>
<feature type="transmembrane region" description="Helical" evidence="7">
    <location>
        <begin position="383"/>
        <end position="402"/>
    </location>
</feature>
<evidence type="ECO:0000313" key="10">
    <source>
        <dbReference type="EMBL" id="MCS5711540.1"/>
    </source>
</evidence>
<accession>A0A0Q9YLH2</accession>
<protein>
    <submittedName>
        <fullName evidence="9">Enterobactin exporter EntS</fullName>
    </submittedName>
    <submittedName>
        <fullName evidence="10">MFS transporter</fullName>
    </submittedName>
</protein>
<dbReference type="RefSeq" id="WP_083482837.1">
    <property type="nucleotide sequence ID" value="NZ_LKAJ02000001.1"/>
</dbReference>
<evidence type="ECO:0000313" key="11">
    <source>
        <dbReference type="Proteomes" id="UP000051497"/>
    </source>
</evidence>
<keyword evidence="5 7" id="KW-1133">Transmembrane helix</keyword>
<feature type="transmembrane region" description="Helical" evidence="7">
    <location>
        <begin position="355"/>
        <end position="377"/>
    </location>
</feature>
<evidence type="ECO:0000256" key="2">
    <source>
        <dbReference type="ARBA" id="ARBA00022448"/>
    </source>
</evidence>
<comment type="subcellular location">
    <subcellularLocation>
        <location evidence="1">Cell membrane</location>
        <topology evidence="1">Multi-pass membrane protein</topology>
    </subcellularLocation>
</comment>
<sequence length="537" mass="59364">MEMDTKKSVSTDSIWSSFQYPVFRTLWITSLISNIGTWMHEVSAAWLMTMLTTQPILVAMVQATSAFSVCLLAIPAGALADILDRRRYLMVLQSWMMVIAASLAIISFMGKITPTILLALTFCLSAGTALNAPTWQAIVSELVPPHQLVGAITLNSMGVNFSRTIGPAIAGVIIATLGPAAVFAINAASFLGIIITLKQWKREQPITTLPAERFFGAMRAGIRYVKGSPVLIKVLVKAGAIFLFTSSIWSLLPLIVRNLLHKGPTGYGILLAMIGLGAVFGAFTMQKMRHKLGLDKLILAGTAVFAVTMLTIPLVKDFYYTCFAMFFIGIAWISVLSTLNAVVQQSAPPWVRARAISVYLMIFFGGMALGGLLWGIVTAHFNITVAFVTASLGLVVANLMTLRWTLEDNIVYDHTPSMDLPAPSVEKELSHDEGPVMVTVEYQVAPENVSKFLEEIQKLRLTRLREGSFFWSIFNDIENPKKYVECFMVESWLEHLRFHERVSIADRKIQMAVNAYHEGTPKPKATHYVAREYTART</sequence>
<keyword evidence="6 7" id="KW-0472">Membrane</keyword>
<keyword evidence="4 7" id="KW-0812">Transmembrane</keyword>
<feature type="transmembrane region" description="Helical" evidence="7">
    <location>
        <begin position="168"/>
        <end position="195"/>
    </location>
</feature>
<feature type="transmembrane region" description="Helical" evidence="7">
    <location>
        <begin position="56"/>
        <end position="76"/>
    </location>
</feature>
<evidence type="ECO:0000256" key="7">
    <source>
        <dbReference type="SAM" id="Phobius"/>
    </source>
</evidence>
<organism evidence="9">
    <name type="scientific">Candidatus Berkiella aquae</name>
    <dbReference type="NCBI Taxonomy" id="295108"/>
    <lineage>
        <taxon>Bacteria</taxon>
        <taxon>Pseudomonadati</taxon>
        <taxon>Pseudomonadota</taxon>
        <taxon>Gammaproteobacteria</taxon>
        <taxon>Candidatus Berkiellales</taxon>
        <taxon>Candidatus Berkiellaceae</taxon>
        <taxon>Candidatus Berkiella</taxon>
    </lineage>
</organism>
<feature type="transmembrane region" description="Helical" evidence="7">
    <location>
        <begin position="234"/>
        <end position="255"/>
    </location>
</feature>
<dbReference type="InterPro" id="IPR036259">
    <property type="entry name" value="MFS_trans_sf"/>
</dbReference>
<dbReference type="Gene3D" id="1.20.1250.20">
    <property type="entry name" value="MFS general substrate transporter like domains"/>
    <property type="match status" value="1"/>
</dbReference>
<proteinExistence type="predicted"/>
<dbReference type="PROSITE" id="PS50850">
    <property type="entry name" value="MFS"/>
    <property type="match status" value="1"/>
</dbReference>
<evidence type="ECO:0000256" key="4">
    <source>
        <dbReference type="ARBA" id="ARBA00022692"/>
    </source>
</evidence>
<evidence type="ECO:0000256" key="6">
    <source>
        <dbReference type="ARBA" id="ARBA00023136"/>
    </source>
</evidence>
<dbReference type="EMBL" id="LKAJ01000004">
    <property type="protein sequence ID" value="KRG21611.1"/>
    <property type="molecule type" value="Genomic_DNA"/>
</dbReference>
<feature type="transmembrane region" description="Helical" evidence="7">
    <location>
        <begin position="267"/>
        <end position="285"/>
    </location>
</feature>
<feature type="transmembrane region" description="Helical" evidence="7">
    <location>
        <begin position="318"/>
        <end position="343"/>
    </location>
</feature>
<dbReference type="CDD" id="cd06173">
    <property type="entry name" value="MFS_MefA_like"/>
    <property type="match status" value="1"/>
</dbReference>
<evidence type="ECO:0000256" key="3">
    <source>
        <dbReference type="ARBA" id="ARBA00022475"/>
    </source>
</evidence>
<name>A0A0Q9YLH2_9GAMM</name>
<dbReference type="InterPro" id="IPR020846">
    <property type="entry name" value="MFS_dom"/>
</dbReference>
<feature type="domain" description="Major facilitator superfamily (MFS) profile" evidence="8">
    <location>
        <begin position="22"/>
        <end position="409"/>
    </location>
</feature>
<reference evidence="10" key="2">
    <citation type="journal article" date="2016" name="Genome Announc.">
        <title>Draft Genome Sequences of Two Novel Amoeba-Resistant Intranuclear Bacteria, 'Candidatus Berkiella cookevillensis' and 'Candidatus Berkiella aquae'.</title>
        <authorList>
            <person name="Mehari Y.T."/>
            <person name="Arivett B.A."/>
            <person name="Farone A.L."/>
            <person name="Gunderson J.H."/>
            <person name="Farone M.B."/>
        </authorList>
    </citation>
    <scope>NUCLEOTIDE SEQUENCE</scope>
    <source>
        <strain evidence="10">HT99</strain>
    </source>
</reference>
<evidence type="ECO:0000259" key="8">
    <source>
        <dbReference type="PROSITE" id="PS50850"/>
    </source>
</evidence>
<feature type="transmembrane region" description="Helical" evidence="7">
    <location>
        <begin position="88"/>
        <end position="109"/>
    </location>
</feature>
<feature type="transmembrane region" description="Helical" evidence="7">
    <location>
        <begin position="116"/>
        <end position="138"/>
    </location>
</feature>
<keyword evidence="2" id="KW-0813">Transport</keyword>
<reference evidence="10" key="3">
    <citation type="submission" date="2021-06" db="EMBL/GenBank/DDBJ databases">
        <title>Genomic Description and Analysis of Intracellular Bacteria, Candidatus Berkiella cookevillensis and Candidatus Berkiella aquae.</title>
        <authorList>
            <person name="Kidane D.T."/>
            <person name="Mehari Y.T."/>
            <person name="Rice F.C."/>
            <person name="Arivett B.A."/>
            <person name="Farone A.L."/>
            <person name="Berk S.G."/>
            <person name="Farone M.B."/>
        </authorList>
    </citation>
    <scope>NUCLEOTIDE SEQUENCE</scope>
    <source>
        <strain evidence="10">HT99</strain>
    </source>
</reference>
<dbReference type="STRING" id="295108.HT99x_01364"/>
<comment type="caution">
    <text evidence="9">The sequence shown here is derived from an EMBL/GenBank/DDBJ whole genome shotgun (WGS) entry which is preliminary data.</text>
</comment>
<gene>
    <name evidence="10" type="ORF">HT99x_008835</name>
    <name evidence="9" type="ORF">HT99x_01364</name>
</gene>
<evidence type="ECO:0000256" key="1">
    <source>
        <dbReference type="ARBA" id="ARBA00004651"/>
    </source>
</evidence>
<dbReference type="Pfam" id="PF05977">
    <property type="entry name" value="MFS_3"/>
    <property type="match status" value="1"/>
</dbReference>
<dbReference type="PANTHER" id="PTHR23513:SF11">
    <property type="entry name" value="STAPHYLOFERRIN A TRANSPORTER"/>
    <property type="match status" value="1"/>
</dbReference>
<dbReference type="GO" id="GO:0005886">
    <property type="term" value="C:plasma membrane"/>
    <property type="evidence" value="ECO:0007669"/>
    <property type="project" value="UniProtKB-SubCell"/>
</dbReference>
<evidence type="ECO:0000313" key="9">
    <source>
        <dbReference type="EMBL" id="KRG21611.1"/>
    </source>
</evidence>
<dbReference type="EMBL" id="LKAJ02000001">
    <property type="protein sequence ID" value="MCS5711540.1"/>
    <property type="molecule type" value="Genomic_DNA"/>
</dbReference>
<dbReference type="SUPFAM" id="SSF103473">
    <property type="entry name" value="MFS general substrate transporter"/>
    <property type="match status" value="1"/>
</dbReference>